<keyword evidence="2" id="KW-0812">Transmembrane</keyword>
<keyword evidence="2" id="KW-0472">Membrane</keyword>
<dbReference type="Proteomes" id="UP000295633">
    <property type="component" value="Unassembled WGS sequence"/>
</dbReference>
<dbReference type="EMBL" id="SMZX01000001">
    <property type="protein sequence ID" value="TDL45627.1"/>
    <property type="molecule type" value="Genomic_DNA"/>
</dbReference>
<protein>
    <recommendedName>
        <fullName evidence="3">YdbS-like PH domain-containing protein</fullName>
    </recommendedName>
</protein>
<feature type="compositionally biased region" description="Low complexity" evidence="1">
    <location>
        <begin position="1"/>
        <end position="22"/>
    </location>
</feature>
<dbReference type="AlphaFoldDB" id="A0A4R5YQG8"/>
<feature type="region of interest" description="Disordered" evidence="1">
    <location>
        <begin position="1"/>
        <end position="34"/>
    </location>
</feature>
<gene>
    <name evidence="4" type="ORF">E2R54_04010</name>
</gene>
<feature type="compositionally biased region" description="Pro residues" evidence="1">
    <location>
        <begin position="549"/>
        <end position="569"/>
    </location>
</feature>
<dbReference type="RefSeq" id="WP_133398777.1">
    <property type="nucleotide sequence ID" value="NZ_SMZX01000001.1"/>
</dbReference>
<proteinExistence type="predicted"/>
<evidence type="ECO:0000313" key="4">
    <source>
        <dbReference type="EMBL" id="TDL45627.1"/>
    </source>
</evidence>
<sequence>MSDLDPQSAPAPQASAPAAQVSAPPPAAVHSDMSDGEWHRMHPLSPLLRGGLTLIVIIGILVANLRDRIIAFFLPENFRWDEEDPVDFVLENGIAIQAIVVVVVGLVVLLAIFWTAWRFHTFRITGDEVEVRSGVLFRTHRRAPLDRVQGVNLTRPALARLVGLAKLEVVGAGLDANVKLEYLSTRNAETVRGDILRLASGHRAKDAAARPAAANGRLSSRVSAGLSEIVDGVDDDGTEPESIVRVPMSRLILAGLLSGSTIWFVAIVIAVIVGLVLQPVWIIPALGASIPAAIGFGTYAIRQFIKTVRYSIAPSSAGVRITFGLLTTVTETLPPGRVHAVDVRQPLLWRWGGWYRIRVNKLSGRSASDASAAQMGDVLPIGTQADVERVLRLLLPSIPIDAALLDAGLHGPRDGDGYLTSPARARVIDPLTWRRNGILVLPQAVLMRTGRLWPKLTILPLARLQSVRMSQGPLARRLGLAALTGHTVMGPVAGTIESLDHEQAYAQWNAITAAAVAEASAEGASSTEEAGRNAVEVEWPDAAPVAPSLTPPASPESPAVPPAPPAEER</sequence>
<feature type="domain" description="YdbS-like PH" evidence="3">
    <location>
        <begin position="433"/>
        <end position="498"/>
    </location>
</feature>
<feature type="transmembrane region" description="Helical" evidence="2">
    <location>
        <begin position="94"/>
        <end position="117"/>
    </location>
</feature>
<feature type="transmembrane region" description="Helical" evidence="2">
    <location>
        <begin position="281"/>
        <end position="301"/>
    </location>
</feature>
<feature type="region of interest" description="Disordered" evidence="1">
    <location>
        <begin position="522"/>
        <end position="569"/>
    </location>
</feature>
<dbReference type="PIRSF" id="PIRSF026631">
    <property type="entry name" value="UCP026631"/>
    <property type="match status" value="1"/>
</dbReference>
<dbReference type="PANTHER" id="PTHR34473:SF2">
    <property type="entry name" value="UPF0699 TRANSMEMBRANE PROTEIN YDBT"/>
    <property type="match status" value="1"/>
</dbReference>
<accession>A0A4R5YQG8</accession>
<dbReference type="Pfam" id="PF03703">
    <property type="entry name" value="bPH_2"/>
    <property type="match status" value="2"/>
</dbReference>
<keyword evidence="2" id="KW-1133">Transmembrane helix</keyword>
<feature type="transmembrane region" description="Helical" evidence="2">
    <location>
        <begin position="251"/>
        <end position="275"/>
    </location>
</feature>
<feature type="domain" description="YdbS-like PH" evidence="3">
    <location>
        <begin position="117"/>
        <end position="192"/>
    </location>
</feature>
<evidence type="ECO:0000259" key="3">
    <source>
        <dbReference type="Pfam" id="PF03703"/>
    </source>
</evidence>
<evidence type="ECO:0000256" key="2">
    <source>
        <dbReference type="SAM" id="Phobius"/>
    </source>
</evidence>
<evidence type="ECO:0000256" key="1">
    <source>
        <dbReference type="SAM" id="MobiDB-lite"/>
    </source>
</evidence>
<evidence type="ECO:0000313" key="5">
    <source>
        <dbReference type="Proteomes" id="UP000295633"/>
    </source>
</evidence>
<dbReference type="STRING" id="273677.BW34_01423"/>
<dbReference type="InterPro" id="IPR005182">
    <property type="entry name" value="YdbS-like_PH"/>
</dbReference>
<comment type="caution">
    <text evidence="4">The sequence shown here is derived from an EMBL/GenBank/DDBJ whole genome shotgun (WGS) entry which is preliminary data.</text>
</comment>
<dbReference type="InterPro" id="IPR014529">
    <property type="entry name" value="UCP026631"/>
</dbReference>
<name>A0A4R5YQG8_9MICO</name>
<feature type="transmembrane region" description="Helical" evidence="2">
    <location>
        <begin position="50"/>
        <end position="74"/>
    </location>
</feature>
<dbReference type="PANTHER" id="PTHR34473">
    <property type="entry name" value="UPF0699 TRANSMEMBRANE PROTEIN YDBS"/>
    <property type="match status" value="1"/>
</dbReference>
<organism evidence="4 5">
    <name type="scientific">Microbacterium oleivorans</name>
    <dbReference type="NCBI Taxonomy" id="273677"/>
    <lineage>
        <taxon>Bacteria</taxon>
        <taxon>Bacillati</taxon>
        <taxon>Actinomycetota</taxon>
        <taxon>Actinomycetes</taxon>
        <taxon>Micrococcales</taxon>
        <taxon>Microbacteriaceae</taxon>
        <taxon>Microbacterium</taxon>
    </lineage>
</organism>
<reference evidence="4 5" key="1">
    <citation type="submission" date="2019-03" db="EMBL/GenBank/DDBJ databases">
        <title>Genome Sequencing and Assembly of Various Microbes Isolated from Partially Reclaimed Soil and Acid Mine Drainage (AMD) Site.</title>
        <authorList>
            <person name="Steinbock B."/>
            <person name="Bechtold R."/>
            <person name="Sevigny J.L."/>
            <person name="Thomas D."/>
            <person name="Cuthill L.R."/>
            <person name="Aveiro Johannsen E.J."/>
            <person name="Thomas K."/>
            <person name="Ghosh A."/>
        </authorList>
    </citation>
    <scope>NUCLEOTIDE SEQUENCE [LARGE SCALE GENOMIC DNA]</scope>
    <source>
        <strain evidence="4 5">F-B2</strain>
    </source>
</reference>